<keyword evidence="3" id="KW-1185">Reference proteome</keyword>
<dbReference type="AlphaFoldDB" id="A0AA37F8V0"/>
<dbReference type="InterPro" id="IPR007050">
    <property type="entry name" value="HTH_bacterioopsin"/>
</dbReference>
<evidence type="ECO:0000313" key="2">
    <source>
        <dbReference type="EMBL" id="GGM68639.1"/>
    </source>
</evidence>
<reference evidence="2" key="1">
    <citation type="journal article" date="2014" name="Int. J. Syst. Evol. Microbiol.">
        <title>Complete genome sequence of Corynebacterium casei LMG S-19264T (=DSM 44701T), isolated from a smear-ripened cheese.</title>
        <authorList>
            <consortium name="US DOE Joint Genome Institute (JGI-PGF)"/>
            <person name="Walter F."/>
            <person name="Albersmeier A."/>
            <person name="Kalinowski J."/>
            <person name="Ruckert C."/>
        </authorList>
    </citation>
    <scope>NUCLEOTIDE SEQUENCE</scope>
    <source>
        <strain evidence="2">JCM 13583</strain>
    </source>
</reference>
<evidence type="ECO:0000313" key="3">
    <source>
        <dbReference type="Proteomes" id="UP000632195"/>
    </source>
</evidence>
<feature type="domain" description="HTH bat-type" evidence="1">
    <location>
        <begin position="167"/>
        <end position="218"/>
    </location>
</feature>
<name>A0AA37F8V0_9ARCH</name>
<proteinExistence type="predicted"/>
<reference evidence="2" key="2">
    <citation type="submission" date="2022-09" db="EMBL/GenBank/DDBJ databases">
        <authorList>
            <person name="Sun Q."/>
            <person name="Ohkuma M."/>
        </authorList>
    </citation>
    <scope>NUCLEOTIDE SEQUENCE</scope>
    <source>
        <strain evidence="2">JCM 13583</strain>
    </source>
</reference>
<dbReference type="EMBL" id="BMNY01000001">
    <property type="protein sequence ID" value="GGM68639.1"/>
    <property type="molecule type" value="Genomic_DNA"/>
</dbReference>
<evidence type="ECO:0000259" key="1">
    <source>
        <dbReference type="Pfam" id="PF04967"/>
    </source>
</evidence>
<dbReference type="RefSeq" id="WP_188679774.1">
    <property type="nucleotide sequence ID" value="NZ_BMNY01000001.1"/>
</dbReference>
<dbReference type="PANTHER" id="PTHR34236:SF1">
    <property type="entry name" value="DIMETHYL SULFOXIDE REDUCTASE TRANSCRIPTIONAL ACTIVATOR"/>
    <property type="match status" value="1"/>
</dbReference>
<dbReference type="Pfam" id="PF04967">
    <property type="entry name" value="HTH_10"/>
    <property type="match status" value="1"/>
</dbReference>
<sequence>MRFNIPQDEGFAIINFTITHEDCWTNLIASYKAQITTLYTRSDPEKDNIYGIIQLRLRNSSDLRPLLRSIRKSDTLYDVISVSRVTDEIFKLNISERFHGMVSGILNSYPVIMRTDLVEGGLENISIVVEKNFVSDIRSRLERLGEVKRFVSREIDPRSMVGVAMVLTPQEREVVMKALDSGYYDIPKRAHLEDLTRVTGLSKATVEEYLRKAERKIMMKVRDTLKCS</sequence>
<dbReference type="Proteomes" id="UP000632195">
    <property type="component" value="Unassembled WGS sequence"/>
</dbReference>
<accession>A0AA37F8V0</accession>
<comment type="caution">
    <text evidence="2">The sequence shown here is derived from an EMBL/GenBank/DDBJ whole genome shotgun (WGS) entry which is preliminary data.</text>
</comment>
<dbReference type="PANTHER" id="PTHR34236">
    <property type="entry name" value="DIMETHYL SULFOXIDE REDUCTASE TRANSCRIPTIONAL ACTIVATOR"/>
    <property type="match status" value="1"/>
</dbReference>
<protein>
    <submittedName>
        <fullName evidence="2">Bacterio-opsin activator</fullName>
    </submittedName>
</protein>
<gene>
    <name evidence="2" type="ORF">GCM10007108_03410</name>
</gene>
<organism evidence="2 3">
    <name type="scientific">Thermogymnomonas acidicola</name>
    <dbReference type="NCBI Taxonomy" id="399579"/>
    <lineage>
        <taxon>Archaea</taxon>
        <taxon>Methanobacteriati</taxon>
        <taxon>Thermoplasmatota</taxon>
        <taxon>Thermoplasmata</taxon>
        <taxon>Thermoplasmatales</taxon>
        <taxon>Thermogymnomonas</taxon>
    </lineage>
</organism>